<evidence type="ECO:0000313" key="2">
    <source>
        <dbReference type="EMBL" id="AFK39126.1"/>
    </source>
</evidence>
<organism evidence="2">
    <name type="scientific">Medicago truncatula</name>
    <name type="common">Barrel medic</name>
    <name type="synonym">Medicago tribuloides</name>
    <dbReference type="NCBI Taxonomy" id="3880"/>
    <lineage>
        <taxon>Eukaryota</taxon>
        <taxon>Viridiplantae</taxon>
        <taxon>Streptophyta</taxon>
        <taxon>Embryophyta</taxon>
        <taxon>Tracheophyta</taxon>
        <taxon>Spermatophyta</taxon>
        <taxon>Magnoliopsida</taxon>
        <taxon>eudicotyledons</taxon>
        <taxon>Gunneridae</taxon>
        <taxon>Pentapetalae</taxon>
        <taxon>rosids</taxon>
        <taxon>fabids</taxon>
        <taxon>Fabales</taxon>
        <taxon>Fabaceae</taxon>
        <taxon>Papilionoideae</taxon>
        <taxon>50 kb inversion clade</taxon>
        <taxon>NPAAA clade</taxon>
        <taxon>Hologalegina</taxon>
        <taxon>IRL clade</taxon>
        <taxon>Trifolieae</taxon>
        <taxon>Medicago</taxon>
    </lineage>
</organism>
<evidence type="ECO:0008006" key="3">
    <source>
        <dbReference type="Google" id="ProtNLM"/>
    </source>
</evidence>
<evidence type="ECO:0000256" key="1">
    <source>
        <dbReference type="SAM" id="Phobius"/>
    </source>
</evidence>
<reference evidence="2" key="1">
    <citation type="submission" date="2012-05" db="EMBL/GenBank/DDBJ databases">
        <authorList>
            <person name="Krishnakumar V."/>
            <person name="Cheung F."/>
            <person name="Xiao Y."/>
            <person name="Chan A."/>
            <person name="Moskal W.A."/>
            <person name="Town C.D."/>
        </authorList>
    </citation>
    <scope>NUCLEOTIDE SEQUENCE</scope>
</reference>
<accession>I3SFT4</accession>
<sequence>MNFPNIALVLSTVNYSSSSTKPNRFQVKQRKSITITSTTMFIFLQHVGICREIAIIMIIALTNKINTILLFILFIRQFSLN</sequence>
<proteinExistence type="evidence at transcript level"/>
<name>I3SFT4_MEDTR</name>
<dbReference type="AlphaFoldDB" id="I3SFT4"/>
<keyword evidence="1" id="KW-0812">Transmembrane</keyword>
<protein>
    <recommendedName>
        <fullName evidence="3">Transmembrane protein</fullName>
    </recommendedName>
</protein>
<keyword evidence="1" id="KW-1133">Transmembrane helix</keyword>
<feature type="transmembrane region" description="Helical" evidence="1">
    <location>
        <begin position="53"/>
        <end position="75"/>
    </location>
</feature>
<dbReference type="EMBL" id="BT139331">
    <property type="protein sequence ID" value="AFK39126.1"/>
    <property type="molecule type" value="mRNA"/>
</dbReference>
<keyword evidence="1" id="KW-0472">Membrane</keyword>